<proteinExistence type="predicted"/>
<sequence length="849" mass="96636">MPWDDSECRSAMECTGLALSQLMGMRAIKGTFNISGVPSDIDGYISQILKNDINRSLCDLIAGCIGTPRQLEQKRDEILQMFFQFIYDAGIEASKSMVWLLCIVAAKLPDTVPIEFQKFAIKKFSTIGNPLTKSKKNEDLTKEQTCLANIISVYLEHASKNWQTNAEASILELLEEYIALFKEDQPMQTFDDQSDLRHYYVSYILSLIHISPQFTNDYTYMVEIFPLWLSQVAFSPSGLVMKHALDVAVMLDTIAHDERLDMKALIPSQENSIVTAMKASFTVPDLEPASVDLIDWTITLLKDSMNRANEVDMQIPMFLLQLRGLQSKLSAEELLSHLLFRLDRSSDAASNASKRYLLFHLISKFDEKWPGIFREVLHKIFSKLESVISKLIDERQPDALIIGRVLGSCSVIAEPCQDEVPIHTIKATLSSLQAYLAAEWKTVMSLFINHPSMTCRTSGYEVLRYSRFWELTKEPKSVHEILEKMTQTWFRQLSERFSAVHMRGEKYCALKMAFTDLVLEMSQDTNIAKLLIEYFADKIYDGALESFQQTRYYTFTPSENWALLETYRKQPSLLMGSATSPDKQMNRRRVGTRFKPRQARCFSHISNREIERSYQDEVYTQNIDDTTALLEKMAQQQHGIGHLIAARISAKWPSVVTPIEKYDQMLPQALPTDRDGLIGNTFRDHPGLYGLLRSSYHDGQVGIYDLLRSLLAYYVAFWHMSVVEQADSPLEHSVQLEGTIQLIELMGQTGAIETQLSNCSHLLADLDIRDIGNVLYTAIWEYTRRCSVGSEIPGLGTVTKPSSDMRAKNTIIAVEKIKGIVGQRIKSLSAVDIRADPKLEETAKKYRYL</sequence>
<protein>
    <submittedName>
        <fullName evidence="1">Uncharacterized protein</fullName>
    </submittedName>
</protein>
<dbReference type="EMBL" id="JAEPQZ010000002">
    <property type="protein sequence ID" value="KAG2184850.1"/>
    <property type="molecule type" value="Genomic_DNA"/>
</dbReference>
<reference evidence="1" key="1">
    <citation type="submission" date="2020-12" db="EMBL/GenBank/DDBJ databases">
        <title>Metabolic potential, ecology and presence of endohyphal bacteria is reflected in genomic diversity of Mucoromycotina.</title>
        <authorList>
            <person name="Muszewska A."/>
            <person name="Okrasinska A."/>
            <person name="Steczkiewicz K."/>
            <person name="Drgas O."/>
            <person name="Orlowska M."/>
            <person name="Perlinska-Lenart U."/>
            <person name="Aleksandrzak-Piekarczyk T."/>
            <person name="Szatraj K."/>
            <person name="Zielenkiewicz U."/>
            <person name="Pilsyk S."/>
            <person name="Malc E."/>
            <person name="Mieczkowski P."/>
            <person name="Kruszewska J.S."/>
            <person name="Biernat P."/>
            <person name="Pawlowska J."/>
        </authorList>
    </citation>
    <scope>NUCLEOTIDE SEQUENCE</scope>
    <source>
        <strain evidence="1">WA0000067209</strain>
    </source>
</reference>
<evidence type="ECO:0000313" key="2">
    <source>
        <dbReference type="Proteomes" id="UP000654370"/>
    </source>
</evidence>
<organism evidence="1 2">
    <name type="scientific">Mortierella isabellina</name>
    <name type="common">Filamentous fungus</name>
    <name type="synonym">Umbelopsis isabellina</name>
    <dbReference type="NCBI Taxonomy" id="91625"/>
    <lineage>
        <taxon>Eukaryota</taxon>
        <taxon>Fungi</taxon>
        <taxon>Fungi incertae sedis</taxon>
        <taxon>Mucoromycota</taxon>
        <taxon>Mucoromycotina</taxon>
        <taxon>Umbelopsidomycetes</taxon>
        <taxon>Umbelopsidales</taxon>
        <taxon>Umbelopsidaceae</taxon>
        <taxon>Umbelopsis</taxon>
    </lineage>
</organism>
<gene>
    <name evidence="1" type="ORF">INT43_000763</name>
</gene>
<dbReference type="InterPro" id="IPR016024">
    <property type="entry name" value="ARM-type_fold"/>
</dbReference>
<dbReference type="AlphaFoldDB" id="A0A8H7UIY4"/>
<keyword evidence="2" id="KW-1185">Reference proteome</keyword>
<dbReference type="OrthoDB" id="69088at2759"/>
<name>A0A8H7UIY4_MORIS</name>
<dbReference type="Proteomes" id="UP000654370">
    <property type="component" value="Unassembled WGS sequence"/>
</dbReference>
<evidence type="ECO:0000313" key="1">
    <source>
        <dbReference type="EMBL" id="KAG2184850.1"/>
    </source>
</evidence>
<dbReference type="SUPFAM" id="SSF48371">
    <property type="entry name" value="ARM repeat"/>
    <property type="match status" value="1"/>
</dbReference>
<accession>A0A8H7UIY4</accession>
<comment type="caution">
    <text evidence="1">The sequence shown here is derived from an EMBL/GenBank/DDBJ whole genome shotgun (WGS) entry which is preliminary data.</text>
</comment>